<gene>
    <name evidence="3" type="ORF">CBP12_07450</name>
</gene>
<dbReference type="Pfam" id="PF07238">
    <property type="entry name" value="PilZ"/>
    <property type="match status" value="1"/>
</dbReference>
<evidence type="ECO:0000313" key="4">
    <source>
        <dbReference type="Proteomes" id="UP000243793"/>
    </source>
</evidence>
<comment type="subunit">
    <text evidence="1">Monomer in both c-di-GMP-bound and free forms.</text>
</comment>
<dbReference type="Proteomes" id="UP000243793">
    <property type="component" value="Chromosome"/>
</dbReference>
<keyword evidence="4" id="KW-1185">Reference proteome</keyword>
<accession>A0A1Y0CXH5</accession>
<dbReference type="InterPro" id="IPR009875">
    <property type="entry name" value="PilZ_domain"/>
</dbReference>
<organism evidence="3 4">
    <name type="scientific">Oceanisphaera avium</name>
    <dbReference type="NCBI Taxonomy" id="1903694"/>
    <lineage>
        <taxon>Bacteria</taxon>
        <taxon>Pseudomonadati</taxon>
        <taxon>Pseudomonadota</taxon>
        <taxon>Gammaproteobacteria</taxon>
        <taxon>Aeromonadales</taxon>
        <taxon>Aeromonadaceae</taxon>
        <taxon>Oceanisphaera</taxon>
    </lineage>
</organism>
<dbReference type="GO" id="GO:0035438">
    <property type="term" value="F:cyclic-di-GMP binding"/>
    <property type="evidence" value="ECO:0007669"/>
    <property type="project" value="InterPro"/>
</dbReference>
<dbReference type="AlphaFoldDB" id="A0A1Y0CXH5"/>
<evidence type="ECO:0000256" key="1">
    <source>
        <dbReference type="PIRNR" id="PIRNR028141"/>
    </source>
</evidence>
<comment type="function">
    <text evidence="1">Binds the second messenger bis-(3'-5') cyclic dimeric guanosine monophosphate (c-di-GMP). Can bind two c-di-GMP molecules per monomer. May play a role in bacterial second-messenger regulated processes. Binding to c-di-GMP induces a conformational change of the C- and N-termini resulting in the exposure of a highly negative surface on one side of the protein to a possible effector protein.</text>
</comment>
<dbReference type="SUPFAM" id="SSF141371">
    <property type="entry name" value="PilZ domain-like"/>
    <property type="match status" value="1"/>
</dbReference>
<protein>
    <recommendedName>
        <fullName evidence="1">Cyclic diguanosine monophosphate-binding protein</fullName>
        <shortName evidence="1">c-di-GMP-binding protein</shortName>
    </recommendedName>
    <alternativeName>
        <fullName evidence="1">Pilz domain-containing protein</fullName>
    </alternativeName>
</protein>
<sequence>MAERRIFTRVEFSSPAWIITLDGEQHSVLVQDLSIHGALLKVTEPWQAELNAPLELRLSLDGEHKQIIMQARQRFHQHECIGIECELLDIESASRLRRLMELNLGEEALLLRQFEELLDSRPYAE</sequence>
<dbReference type="Gene3D" id="2.40.10.220">
    <property type="entry name" value="predicted glycosyltransferase like domains"/>
    <property type="match status" value="1"/>
</dbReference>
<dbReference type="OrthoDB" id="5298508at2"/>
<evidence type="ECO:0000259" key="2">
    <source>
        <dbReference type="Pfam" id="PF07238"/>
    </source>
</evidence>
<dbReference type="InterPro" id="IPR027021">
    <property type="entry name" value="C-di-GMP_BP_PA4608"/>
</dbReference>
<reference evidence="4" key="1">
    <citation type="submission" date="2017-05" db="EMBL/GenBank/DDBJ databases">
        <authorList>
            <person name="Sung H."/>
        </authorList>
    </citation>
    <scope>NUCLEOTIDE SEQUENCE [LARGE SCALE GENOMIC DNA]</scope>
    <source>
        <strain evidence="4">AMac2203</strain>
    </source>
</reference>
<keyword evidence="1" id="KW-0547">Nucleotide-binding</keyword>
<dbReference type="RefSeq" id="WP_086963869.1">
    <property type="nucleotide sequence ID" value="NZ_CP021376.1"/>
</dbReference>
<dbReference type="EMBL" id="CP021376">
    <property type="protein sequence ID" value="ART79999.1"/>
    <property type="molecule type" value="Genomic_DNA"/>
</dbReference>
<dbReference type="KEGG" id="ocm:CBP12_07450"/>
<dbReference type="PIRSF" id="PIRSF028141">
    <property type="entry name" value="C-di-GMP_BP_PA4608"/>
    <property type="match status" value="1"/>
</dbReference>
<name>A0A1Y0CXH5_9GAMM</name>
<proteinExistence type="predicted"/>
<feature type="domain" description="PilZ" evidence="2">
    <location>
        <begin position="3"/>
        <end position="101"/>
    </location>
</feature>
<keyword evidence="1" id="KW-0973">c-di-GMP</keyword>
<evidence type="ECO:0000313" key="3">
    <source>
        <dbReference type="EMBL" id="ART79999.1"/>
    </source>
</evidence>